<proteinExistence type="predicted"/>
<dbReference type="EMBL" id="JTDY01002844">
    <property type="protein sequence ID" value="KOB70614.1"/>
    <property type="molecule type" value="Genomic_DNA"/>
</dbReference>
<evidence type="ECO:0000313" key="3">
    <source>
        <dbReference type="Proteomes" id="UP000037510"/>
    </source>
</evidence>
<dbReference type="GO" id="GO:0003677">
    <property type="term" value="F:DNA binding"/>
    <property type="evidence" value="ECO:0007669"/>
    <property type="project" value="UniProtKB-KW"/>
</dbReference>
<dbReference type="InterPro" id="IPR024668">
    <property type="entry name" value="GABP_asu_N"/>
</dbReference>
<dbReference type="Pfam" id="PF11620">
    <property type="entry name" value="GABP-alpha"/>
    <property type="match status" value="1"/>
</dbReference>
<gene>
    <name evidence="2" type="ORF">OBRU01_15044</name>
</gene>
<dbReference type="AlphaFoldDB" id="A0A0L7L5Q0"/>
<comment type="caution">
    <text evidence="2">The sequence shown here is derived from an EMBL/GenBank/DDBJ whole genome shotgun (WGS) entry which is preliminary data.</text>
</comment>
<evidence type="ECO:0000259" key="1">
    <source>
        <dbReference type="Pfam" id="PF11620"/>
    </source>
</evidence>
<organism evidence="2 3">
    <name type="scientific">Operophtera brumata</name>
    <name type="common">Winter moth</name>
    <name type="synonym">Phalaena brumata</name>
    <dbReference type="NCBI Taxonomy" id="104452"/>
    <lineage>
        <taxon>Eukaryota</taxon>
        <taxon>Metazoa</taxon>
        <taxon>Ecdysozoa</taxon>
        <taxon>Arthropoda</taxon>
        <taxon>Hexapoda</taxon>
        <taxon>Insecta</taxon>
        <taxon>Pterygota</taxon>
        <taxon>Neoptera</taxon>
        <taxon>Endopterygota</taxon>
        <taxon>Lepidoptera</taxon>
        <taxon>Glossata</taxon>
        <taxon>Ditrysia</taxon>
        <taxon>Geometroidea</taxon>
        <taxon>Geometridae</taxon>
        <taxon>Larentiinae</taxon>
        <taxon>Operophtera</taxon>
    </lineage>
</organism>
<dbReference type="Gene3D" id="3.10.20.90">
    <property type="entry name" value="Phosphatidylinositol 3-kinase Catalytic Subunit, Chain A, domain 1"/>
    <property type="match status" value="1"/>
</dbReference>
<evidence type="ECO:0000313" key="2">
    <source>
        <dbReference type="EMBL" id="KOB70614.1"/>
    </source>
</evidence>
<keyword evidence="3" id="KW-1185">Reference proteome</keyword>
<feature type="domain" description="GA-binding protein alpha subunit N-terminal" evidence="1">
    <location>
        <begin position="93"/>
        <end position="124"/>
    </location>
</feature>
<sequence>MNKPKLKKILDTITNRPLDNKPQEWRRPIIVIAGAGFFVSNAMEVSDFSDILNVRAIKMEASDVVFEENAVDSTDTFPLPQYVTESDLGMTANVLGEGIVQVNIQIRALDKKINILDVLKPDEEFNLTGVRLSDWNVDGTELCALTNAAFKLSDWNVDNTELCALTNAAFKYVCCLPLS</sequence>
<name>A0A0L7L5Q0_OPEBR</name>
<keyword evidence="2" id="KW-0238">DNA-binding</keyword>
<reference evidence="2 3" key="1">
    <citation type="journal article" date="2015" name="Genome Biol. Evol.">
        <title>The genome of winter moth (Operophtera brumata) provides a genomic perspective on sexual dimorphism and phenology.</title>
        <authorList>
            <person name="Derks M.F."/>
            <person name="Smit S."/>
            <person name="Salis L."/>
            <person name="Schijlen E."/>
            <person name="Bossers A."/>
            <person name="Mateman C."/>
            <person name="Pijl A.S."/>
            <person name="de Ridder D."/>
            <person name="Groenen M.A."/>
            <person name="Visser M.E."/>
            <person name="Megens H.J."/>
        </authorList>
    </citation>
    <scope>NUCLEOTIDE SEQUENCE [LARGE SCALE GENOMIC DNA]</scope>
    <source>
        <strain evidence="2">WM2013NL</strain>
        <tissue evidence="2">Head and thorax</tissue>
    </source>
</reference>
<dbReference type="Proteomes" id="UP000037510">
    <property type="component" value="Unassembled WGS sequence"/>
</dbReference>
<protein>
    <submittedName>
        <fullName evidence="2">DNA-binding protein Ets97D</fullName>
    </submittedName>
</protein>
<accession>A0A0L7L5Q0</accession>